<accession>A0A9N9KDA4</accession>
<evidence type="ECO:0000313" key="1">
    <source>
        <dbReference type="EMBL" id="CAG8823207.1"/>
    </source>
</evidence>
<dbReference type="Proteomes" id="UP000789405">
    <property type="component" value="Unassembled WGS sequence"/>
</dbReference>
<feature type="non-terminal residue" evidence="1">
    <location>
        <position position="1"/>
    </location>
</feature>
<proteinExistence type="predicted"/>
<protein>
    <submittedName>
        <fullName evidence="1">15553_t:CDS:1</fullName>
    </submittedName>
</protein>
<reference evidence="1" key="1">
    <citation type="submission" date="2021-06" db="EMBL/GenBank/DDBJ databases">
        <authorList>
            <person name="Kallberg Y."/>
            <person name="Tangrot J."/>
            <person name="Rosling A."/>
        </authorList>
    </citation>
    <scope>NUCLEOTIDE SEQUENCE</scope>
    <source>
        <strain evidence="1">MA453B</strain>
    </source>
</reference>
<feature type="non-terminal residue" evidence="1">
    <location>
        <position position="102"/>
    </location>
</feature>
<comment type="caution">
    <text evidence="1">The sequence shown here is derived from an EMBL/GenBank/DDBJ whole genome shotgun (WGS) entry which is preliminary data.</text>
</comment>
<dbReference type="AlphaFoldDB" id="A0A9N9KDA4"/>
<evidence type="ECO:0000313" key="2">
    <source>
        <dbReference type="Proteomes" id="UP000789405"/>
    </source>
</evidence>
<gene>
    <name evidence="1" type="ORF">DERYTH_LOCUS27454</name>
</gene>
<keyword evidence="2" id="KW-1185">Reference proteome</keyword>
<sequence>PNIGPDKQSKNLEMIEKMIEKIIIGKMTIEEMNVEDLILVAVIALIEVLHETEEILEKILEKGANIQTLIITIVGELASTLPHLIVETLTTLVMTVLHLQPP</sequence>
<name>A0A9N9KDA4_9GLOM</name>
<dbReference type="EMBL" id="CAJVPY010063147">
    <property type="protein sequence ID" value="CAG8823207.1"/>
    <property type="molecule type" value="Genomic_DNA"/>
</dbReference>
<organism evidence="1 2">
    <name type="scientific">Dentiscutata erythropus</name>
    <dbReference type="NCBI Taxonomy" id="1348616"/>
    <lineage>
        <taxon>Eukaryota</taxon>
        <taxon>Fungi</taxon>
        <taxon>Fungi incertae sedis</taxon>
        <taxon>Mucoromycota</taxon>
        <taxon>Glomeromycotina</taxon>
        <taxon>Glomeromycetes</taxon>
        <taxon>Diversisporales</taxon>
        <taxon>Gigasporaceae</taxon>
        <taxon>Dentiscutata</taxon>
    </lineage>
</organism>